<evidence type="ECO:0000313" key="2">
    <source>
        <dbReference type="Proteomes" id="UP001190700"/>
    </source>
</evidence>
<name>A0AAE0GK01_9CHLO</name>
<protein>
    <submittedName>
        <fullName evidence="1">Uncharacterized protein</fullName>
    </submittedName>
</protein>
<organism evidence="1 2">
    <name type="scientific">Cymbomonas tetramitiformis</name>
    <dbReference type="NCBI Taxonomy" id="36881"/>
    <lineage>
        <taxon>Eukaryota</taxon>
        <taxon>Viridiplantae</taxon>
        <taxon>Chlorophyta</taxon>
        <taxon>Pyramimonadophyceae</taxon>
        <taxon>Pyramimonadales</taxon>
        <taxon>Pyramimonadaceae</taxon>
        <taxon>Cymbomonas</taxon>
    </lineage>
</organism>
<gene>
    <name evidence="1" type="ORF">CYMTET_12681</name>
</gene>
<dbReference type="Pfam" id="PF10294">
    <property type="entry name" value="Methyltransf_16"/>
    <property type="match status" value="1"/>
</dbReference>
<keyword evidence="2" id="KW-1185">Reference proteome</keyword>
<sequence length="229" mass="25539">MSDQRAIVVYSQVISADQSLPTRQFQLGDHFITLNQDKKEEDAQLSNVGTVVWEGAYVLCEFLLRTLDKGAWAGKTVIDLGAGTGLVGIGLALHGAKVTLTDMQHILPMTQANVDLNSKLLSEEAGTMSVQEHLWGSSTDHFRVPYDMIIGAECLYQPEHFEALLESIQGLSGPNTRIYMSYTDRGRGEHLFTPMLERVGFLVIKIPMAAMHDEYRGGRHHILRIQRKS</sequence>
<dbReference type="InterPro" id="IPR029063">
    <property type="entry name" value="SAM-dependent_MTases_sf"/>
</dbReference>
<reference evidence="1 2" key="1">
    <citation type="journal article" date="2015" name="Genome Biol. Evol.">
        <title>Comparative Genomics of a Bacterivorous Green Alga Reveals Evolutionary Causalities and Consequences of Phago-Mixotrophic Mode of Nutrition.</title>
        <authorList>
            <person name="Burns J.A."/>
            <person name="Paasch A."/>
            <person name="Narechania A."/>
            <person name="Kim E."/>
        </authorList>
    </citation>
    <scope>NUCLEOTIDE SEQUENCE [LARGE SCALE GENOMIC DNA]</scope>
    <source>
        <strain evidence="1 2">PLY_AMNH</strain>
    </source>
</reference>
<dbReference type="AlphaFoldDB" id="A0AAE0GK01"/>
<dbReference type="SUPFAM" id="SSF53335">
    <property type="entry name" value="S-adenosyl-L-methionine-dependent methyltransferases"/>
    <property type="match status" value="1"/>
</dbReference>
<dbReference type="PANTHER" id="PTHR14614">
    <property type="entry name" value="HEPATOCELLULAR CARCINOMA-ASSOCIATED ANTIGEN"/>
    <property type="match status" value="1"/>
</dbReference>
<proteinExistence type="predicted"/>
<dbReference type="Gene3D" id="3.40.50.150">
    <property type="entry name" value="Vaccinia Virus protein VP39"/>
    <property type="match status" value="1"/>
</dbReference>
<dbReference type="EMBL" id="LGRX02004903">
    <property type="protein sequence ID" value="KAK3279435.1"/>
    <property type="molecule type" value="Genomic_DNA"/>
</dbReference>
<comment type="caution">
    <text evidence="1">The sequence shown here is derived from an EMBL/GenBank/DDBJ whole genome shotgun (WGS) entry which is preliminary data.</text>
</comment>
<dbReference type="Proteomes" id="UP001190700">
    <property type="component" value="Unassembled WGS sequence"/>
</dbReference>
<evidence type="ECO:0000313" key="1">
    <source>
        <dbReference type="EMBL" id="KAK3279435.1"/>
    </source>
</evidence>
<accession>A0AAE0GK01</accession>
<dbReference type="InterPro" id="IPR019410">
    <property type="entry name" value="Methyltransf_16"/>
</dbReference>